<dbReference type="Gene3D" id="3.40.50.300">
    <property type="entry name" value="P-loop containing nucleotide triphosphate hydrolases"/>
    <property type="match status" value="1"/>
</dbReference>
<proteinExistence type="predicted"/>
<geneLocation type="plasmid" evidence="1 2">
    <name>unnamed2</name>
</geneLocation>
<keyword evidence="2" id="KW-1185">Reference proteome</keyword>
<accession>A0A1Y0CH09</accession>
<dbReference type="InterPro" id="IPR050678">
    <property type="entry name" value="DNA_Partitioning_ATPase"/>
</dbReference>
<name>A0A1Y0CH09_9MYCO</name>
<keyword evidence="1" id="KW-0614">Plasmid</keyword>
<evidence type="ECO:0000313" key="2">
    <source>
        <dbReference type="Proteomes" id="UP000195331"/>
    </source>
</evidence>
<dbReference type="InterPro" id="IPR027417">
    <property type="entry name" value="P-loop_NTPase"/>
</dbReference>
<dbReference type="AlphaFoldDB" id="A0A1Y0CH09"/>
<dbReference type="PANTHER" id="PTHR13696">
    <property type="entry name" value="P-LOOP CONTAINING NUCLEOSIDE TRIPHOSPHATE HYDROLASE"/>
    <property type="match status" value="1"/>
</dbReference>
<dbReference type="PANTHER" id="PTHR13696:SF52">
    <property type="entry name" value="PARA FAMILY PROTEIN CT_582"/>
    <property type="match status" value="1"/>
</dbReference>
<sequence>MKAVKPLDSPNGDGAKVVVFLSQKGGVGKSTGTVNAAATKADLLRSRLSADDPSPVAAVSIDQQGSAVWWSERVNGRDFHVVQAHDDIDGLRKLRNLRGVKYVYVDTPGWIDMAGNGGADTLGDGKASDALRAVLDVADLAVIPMQPEPLCYKPTARTIKYVVEPRGLKYLVYINNWDPRDGERDRDETIEYVEKNGWPLANTVIRRYKLHTRASAEGQVVTDYPKNRAGMEARLDFSKLTHEIDLAVGA</sequence>
<dbReference type="KEGG" id="mdx:BTO20_37965"/>
<organism evidence="1 2">
    <name type="scientific">Mycobacterium dioxanotrophicus</name>
    <dbReference type="NCBI Taxonomy" id="482462"/>
    <lineage>
        <taxon>Bacteria</taxon>
        <taxon>Bacillati</taxon>
        <taxon>Actinomycetota</taxon>
        <taxon>Actinomycetes</taxon>
        <taxon>Mycobacteriales</taxon>
        <taxon>Mycobacteriaceae</taxon>
        <taxon>Mycobacterium</taxon>
    </lineage>
</organism>
<dbReference type="Proteomes" id="UP000195331">
    <property type="component" value="Plasmid unnamed2"/>
</dbReference>
<reference evidence="1 2" key="1">
    <citation type="submission" date="2017-04" db="EMBL/GenBank/DDBJ databases">
        <title>Whole Genome Sequence of 1,4-Dioxane Degrading Bacterium Mycobacterium dioxanotrophicus PH-06.</title>
        <authorList>
            <person name="He Y."/>
        </authorList>
    </citation>
    <scope>NUCLEOTIDE SEQUENCE [LARGE SCALE GENOMIC DNA]</scope>
    <source>
        <strain evidence="1 2">PH-06</strain>
        <plasmid evidence="1 2">unnamed2</plasmid>
    </source>
</reference>
<dbReference type="RefSeq" id="WP_087083734.1">
    <property type="nucleotide sequence ID" value="NZ_CP020811.1"/>
</dbReference>
<dbReference type="SUPFAM" id="SSF52540">
    <property type="entry name" value="P-loop containing nucleoside triphosphate hydrolases"/>
    <property type="match status" value="1"/>
</dbReference>
<gene>
    <name evidence="1" type="ORF">BTO20_37965</name>
</gene>
<protein>
    <submittedName>
        <fullName evidence="1">Peptide transporter</fullName>
    </submittedName>
</protein>
<dbReference type="CDD" id="cd02042">
    <property type="entry name" value="ParAB_family"/>
    <property type="match status" value="1"/>
</dbReference>
<evidence type="ECO:0000313" key="1">
    <source>
        <dbReference type="EMBL" id="ART74422.1"/>
    </source>
</evidence>
<dbReference type="OrthoDB" id="3173068at2"/>
<dbReference type="EMBL" id="CP020811">
    <property type="protein sequence ID" value="ART74422.1"/>
    <property type="molecule type" value="Genomic_DNA"/>
</dbReference>